<feature type="non-terminal residue" evidence="1">
    <location>
        <position position="125"/>
    </location>
</feature>
<name>A0AAE2AR41_PSEFL</name>
<accession>A0AAE2AR41</accession>
<evidence type="ECO:0000313" key="1">
    <source>
        <dbReference type="EMBL" id="KIP88726.1"/>
    </source>
</evidence>
<dbReference type="AlphaFoldDB" id="A0AAE2AR41"/>
<proteinExistence type="predicted"/>
<reference evidence="1 2" key="1">
    <citation type="submission" date="2014-12" db="EMBL/GenBank/DDBJ databases">
        <title>16Stimator: statistical estimation of ribosomal gene copy numbers from draft genome assemblies.</title>
        <authorList>
            <person name="Perisin M.A."/>
            <person name="Vetter M."/>
            <person name="Gilbert J.A."/>
            <person name="Bergelson J."/>
        </authorList>
    </citation>
    <scope>NUCLEOTIDE SEQUENCE [LARGE SCALE GENOMIC DNA]</scope>
    <source>
        <strain evidence="1 2">MEP34</strain>
    </source>
</reference>
<dbReference type="EMBL" id="JXQY01000048">
    <property type="protein sequence ID" value="KIP88726.1"/>
    <property type="molecule type" value="Genomic_DNA"/>
</dbReference>
<organism evidence="1 2">
    <name type="scientific">Pseudomonas fluorescens</name>
    <dbReference type="NCBI Taxonomy" id="294"/>
    <lineage>
        <taxon>Bacteria</taxon>
        <taxon>Pseudomonadati</taxon>
        <taxon>Pseudomonadota</taxon>
        <taxon>Gammaproteobacteria</taxon>
        <taxon>Pseudomonadales</taxon>
        <taxon>Pseudomonadaceae</taxon>
        <taxon>Pseudomonas</taxon>
    </lineage>
</organism>
<feature type="non-terminal residue" evidence="1">
    <location>
        <position position="1"/>
    </location>
</feature>
<comment type="caution">
    <text evidence="1">The sequence shown here is derived from an EMBL/GenBank/DDBJ whole genome shotgun (WGS) entry which is preliminary data.</text>
</comment>
<sequence length="125" mass="13108">VGVALDLKEPKIKQAPNDTSLDPLEAQNALTSVINYDGMLVGDRIIVRLTGAPGTPAAGSHTTEPWPVTTVGPQEIPLAVSVLAFNLAKSITLDYTVTRGTQDPKESRIRALAVSPIAQSDLPGP</sequence>
<protein>
    <submittedName>
        <fullName evidence="1">Uncharacterized protein</fullName>
    </submittedName>
</protein>
<evidence type="ECO:0000313" key="2">
    <source>
        <dbReference type="Proteomes" id="UP000032086"/>
    </source>
</evidence>
<gene>
    <name evidence="1" type="ORF">RU10_25850</name>
</gene>
<dbReference type="Proteomes" id="UP000032086">
    <property type="component" value="Unassembled WGS sequence"/>
</dbReference>